<dbReference type="SUPFAM" id="SSF52980">
    <property type="entry name" value="Restriction endonuclease-like"/>
    <property type="match status" value="1"/>
</dbReference>
<accession>A0AAX2SEM7</accession>
<dbReference type="InterPro" id="IPR011856">
    <property type="entry name" value="tRNA_endonuc-like_dom_sf"/>
</dbReference>
<reference evidence="2 3" key="1">
    <citation type="submission" date="2019-03" db="EMBL/GenBank/DDBJ databases">
        <title>Genome Sequencing and Assembly of Various Microbes Isolated from Alder Root Nodule.</title>
        <authorList>
            <person name="Swanson E."/>
            <person name="Sevigny J.L."/>
            <person name="Pesce C."/>
            <person name="Davis I."/>
            <person name="Kleiner V."/>
            <person name="Tisa L."/>
        </authorList>
    </citation>
    <scope>NUCLEOTIDE SEQUENCE [LARGE SCALE GENOMIC DNA]</scope>
    <source>
        <strain evidence="2 3">4R-31</strain>
    </source>
</reference>
<proteinExistence type="predicted"/>
<evidence type="ECO:0000259" key="1">
    <source>
        <dbReference type="Pfam" id="PF04471"/>
    </source>
</evidence>
<dbReference type="Pfam" id="PF04471">
    <property type="entry name" value="Mrr_cat"/>
    <property type="match status" value="1"/>
</dbReference>
<sequence>MTMWGIHNDVLADELLSEGFVSIGWEIGDISLMGDNPERIKAALVASEPSAKQGAIALWAGIQRRFAFEMAEGDIVIFPSKADRTLNFGEVIGEYRYHPGERTHKHRRAVRWLKTGVPRGIFPKSALYEIGSALTLFQVKRHAGLFREFLNAPSEDVFVASLQTAEGPSSVSAELPVPLEEMASPANLEEDEHDALPTAKQIEDNTNDFITRTLLEDLTHQEFENFVADLLRAMGYQARVTTYTADGGVDVLAHRDVLGLEPPLIKVQCKHTAPAKGRPDIQSLLGTLGAKDEHGLFVTLGSYSSEAAALERERHNLRLLGGKEITDLTLTYYESLPAKWRDKLPLKRIYVVDEKIS</sequence>
<dbReference type="PANTHER" id="PTHR30015:SF7">
    <property type="entry name" value="TYPE IV METHYL-DIRECTED RESTRICTION ENZYME ECOKMRR"/>
    <property type="match status" value="1"/>
</dbReference>
<dbReference type="GO" id="GO:0009307">
    <property type="term" value="P:DNA restriction-modification system"/>
    <property type="evidence" value="ECO:0007669"/>
    <property type="project" value="InterPro"/>
</dbReference>
<protein>
    <submittedName>
        <fullName evidence="2">Restriction endonuclease</fullName>
    </submittedName>
</protein>
<dbReference type="GO" id="GO:0015666">
    <property type="term" value="F:restriction endodeoxyribonuclease activity"/>
    <property type="evidence" value="ECO:0007669"/>
    <property type="project" value="TreeGrafter"/>
</dbReference>
<dbReference type="AlphaFoldDB" id="A0AAX2SEM7"/>
<name>A0AAX2SEM7_KOCRH</name>
<keyword evidence="3" id="KW-1185">Reference proteome</keyword>
<comment type="caution">
    <text evidence="2">The sequence shown here is derived from an EMBL/GenBank/DDBJ whole genome shotgun (WGS) entry which is preliminary data.</text>
</comment>
<dbReference type="InterPro" id="IPR052906">
    <property type="entry name" value="Type_IV_Methyl-Rstrct_Enzyme"/>
</dbReference>
<evidence type="ECO:0000313" key="2">
    <source>
        <dbReference type="EMBL" id="TFI01768.1"/>
    </source>
</evidence>
<dbReference type="InterPro" id="IPR011335">
    <property type="entry name" value="Restrct_endonuc-II-like"/>
</dbReference>
<dbReference type="InterPro" id="IPR007560">
    <property type="entry name" value="Restrct_endonuc_IV_Mrr"/>
</dbReference>
<dbReference type="Proteomes" id="UP000298017">
    <property type="component" value="Unassembled WGS sequence"/>
</dbReference>
<dbReference type="Gene3D" id="3.40.1350.10">
    <property type="match status" value="1"/>
</dbReference>
<dbReference type="EMBL" id="SPNK01000005">
    <property type="protein sequence ID" value="TFI01768.1"/>
    <property type="molecule type" value="Genomic_DNA"/>
</dbReference>
<organism evidence="2 3">
    <name type="scientific">Kocuria rhizophila</name>
    <dbReference type="NCBI Taxonomy" id="72000"/>
    <lineage>
        <taxon>Bacteria</taxon>
        <taxon>Bacillati</taxon>
        <taxon>Actinomycetota</taxon>
        <taxon>Actinomycetes</taxon>
        <taxon>Micrococcales</taxon>
        <taxon>Micrococcaceae</taxon>
        <taxon>Kocuria</taxon>
    </lineage>
</organism>
<keyword evidence="2" id="KW-0255">Endonuclease</keyword>
<dbReference type="PANTHER" id="PTHR30015">
    <property type="entry name" value="MRR RESTRICTION SYSTEM PROTEIN"/>
    <property type="match status" value="1"/>
</dbReference>
<dbReference type="RefSeq" id="WP_135010561.1">
    <property type="nucleotide sequence ID" value="NZ_SPNK01000005.1"/>
</dbReference>
<keyword evidence="2" id="KW-0540">Nuclease</keyword>
<keyword evidence="2" id="KW-0378">Hydrolase</keyword>
<feature type="domain" description="Restriction endonuclease type IV Mrr" evidence="1">
    <location>
        <begin position="216"/>
        <end position="328"/>
    </location>
</feature>
<gene>
    <name evidence="2" type="ORF">E4P33_06510</name>
</gene>
<dbReference type="GO" id="GO:0003677">
    <property type="term" value="F:DNA binding"/>
    <property type="evidence" value="ECO:0007669"/>
    <property type="project" value="InterPro"/>
</dbReference>
<evidence type="ECO:0000313" key="3">
    <source>
        <dbReference type="Proteomes" id="UP000298017"/>
    </source>
</evidence>